<dbReference type="PANTHER" id="PTHR42852">
    <property type="entry name" value="THIOL:DISULFIDE INTERCHANGE PROTEIN DSBE"/>
    <property type="match status" value="1"/>
</dbReference>
<dbReference type="InterPro" id="IPR013766">
    <property type="entry name" value="Thioredoxin_domain"/>
</dbReference>
<dbReference type="Gene3D" id="3.40.30.10">
    <property type="entry name" value="Glutaredoxin"/>
    <property type="match status" value="1"/>
</dbReference>
<comment type="caution">
    <text evidence="2">The sequence shown here is derived from an EMBL/GenBank/DDBJ whole genome shotgun (WGS) entry which is preliminary data.</text>
</comment>
<dbReference type="InterPro" id="IPR036249">
    <property type="entry name" value="Thioredoxin-like_sf"/>
</dbReference>
<dbReference type="PANTHER" id="PTHR42852:SF17">
    <property type="entry name" value="THIOREDOXIN-LIKE PROTEIN HI_1115"/>
    <property type="match status" value="1"/>
</dbReference>
<dbReference type="Pfam" id="PF00578">
    <property type="entry name" value="AhpC-TSA"/>
    <property type="match status" value="1"/>
</dbReference>
<keyword evidence="3" id="KW-1185">Reference proteome</keyword>
<reference evidence="2 3" key="1">
    <citation type="submission" date="2018-03" db="EMBL/GenBank/DDBJ databases">
        <title>Comparative genomics illustrates the genes involved in a hyperalkaliphilic mechanisms of Serpentinomonas isolated from highly-alkaline calcium-rich serpentinized springs.</title>
        <authorList>
            <person name="Suzuki S."/>
            <person name="Ishii S."/>
            <person name="Walworth N."/>
            <person name="Bird L."/>
            <person name="Kuenen J.G."/>
            <person name="Nealson K.H."/>
        </authorList>
    </citation>
    <scope>NUCLEOTIDE SEQUENCE [LARGE SCALE GENOMIC DNA]</scope>
    <source>
        <strain evidence="2 3">83</strain>
    </source>
</reference>
<dbReference type="InterPro" id="IPR050553">
    <property type="entry name" value="Thioredoxin_ResA/DsbE_sf"/>
</dbReference>
<dbReference type="GO" id="GO:0016209">
    <property type="term" value="F:antioxidant activity"/>
    <property type="evidence" value="ECO:0007669"/>
    <property type="project" value="InterPro"/>
</dbReference>
<feature type="domain" description="Thioredoxin" evidence="1">
    <location>
        <begin position="18"/>
        <end position="161"/>
    </location>
</feature>
<protein>
    <submittedName>
        <fullName evidence="2">Protein disulfide oxidoreductase</fullName>
    </submittedName>
</protein>
<gene>
    <name evidence="2" type="ORF">C6P61_06650</name>
</gene>
<accession>A0A2S9KG22</accession>
<dbReference type="GO" id="GO:0016491">
    <property type="term" value="F:oxidoreductase activity"/>
    <property type="evidence" value="ECO:0007669"/>
    <property type="project" value="InterPro"/>
</dbReference>
<organism evidence="2 3">
    <name type="scientific">Malikia spinosa</name>
    <dbReference type="NCBI Taxonomy" id="86180"/>
    <lineage>
        <taxon>Bacteria</taxon>
        <taxon>Pseudomonadati</taxon>
        <taxon>Pseudomonadota</taxon>
        <taxon>Betaproteobacteria</taxon>
        <taxon>Burkholderiales</taxon>
        <taxon>Comamonadaceae</taxon>
        <taxon>Malikia</taxon>
    </lineage>
</organism>
<dbReference type="AlphaFoldDB" id="A0A2S9KG22"/>
<dbReference type="Proteomes" id="UP000238326">
    <property type="component" value="Unassembled WGS sequence"/>
</dbReference>
<sequence length="162" mass="17949">MVLLLLVLTGVQLWQTRDVTSGPAPELAVSVLGADGKLVTTTLSAWRALHPAEPVAIHFWAEWCPICRTEENSITRLSRDWPVLTVAMQSGGADQVRATLRQRELPWQAVIDPSGDITRAHGFHAVPSFLVVDAKGQIRTPAVGYQTEMGMRLRLWWVKLTS</sequence>
<dbReference type="SUPFAM" id="SSF52833">
    <property type="entry name" value="Thioredoxin-like"/>
    <property type="match status" value="1"/>
</dbReference>
<dbReference type="InterPro" id="IPR000866">
    <property type="entry name" value="AhpC/TSA"/>
</dbReference>
<dbReference type="OrthoDB" id="9811352at2"/>
<dbReference type="PROSITE" id="PS51352">
    <property type="entry name" value="THIOREDOXIN_2"/>
    <property type="match status" value="1"/>
</dbReference>
<evidence type="ECO:0000259" key="1">
    <source>
        <dbReference type="PROSITE" id="PS51352"/>
    </source>
</evidence>
<dbReference type="EMBL" id="PVLR01000016">
    <property type="protein sequence ID" value="PRD69388.1"/>
    <property type="molecule type" value="Genomic_DNA"/>
</dbReference>
<evidence type="ECO:0000313" key="3">
    <source>
        <dbReference type="Proteomes" id="UP000238326"/>
    </source>
</evidence>
<name>A0A2S9KG22_9BURK</name>
<evidence type="ECO:0000313" key="2">
    <source>
        <dbReference type="EMBL" id="PRD69388.1"/>
    </source>
</evidence>
<proteinExistence type="predicted"/>